<dbReference type="InterPro" id="IPR050889">
    <property type="entry name" value="Dendritic_Spine_Reg/Scaffold"/>
</dbReference>
<dbReference type="PANTHER" id="PTHR24166:SF55">
    <property type="entry name" value="ROLLING PEBBLES, ISOFORM B"/>
    <property type="match status" value="1"/>
</dbReference>
<dbReference type="Proteomes" id="UP001652661">
    <property type="component" value="Chromosome 3L"/>
</dbReference>
<feature type="repeat" description="ANK" evidence="10">
    <location>
        <begin position="1318"/>
        <end position="1350"/>
    </location>
</feature>
<feature type="domain" description="RING-type" evidence="14">
    <location>
        <begin position="101"/>
        <end position="138"/>
    </location>
</feature>
<evidence type="ECO:0000256" key="8">
    <source>
        <dbReference type="ARBA" id="ARBA00034110"/>
    </source>
</evidence>
<dbReference type="Gene3D" id="1.25.40.20">
    <property type="entry name" value="Ankyrin repeat-containing domain"/>
    <property type="match status" value="3"/>
</dbReference>
<dbReference type="InterPro" id="IPR019734">
    <property type="entry name" value="TPR_rpt"/>
</dbReference>
<feature type="repeat" description="ANK" evidence="10">
    <location>
        <begin position="1218"/>
        <end position="1243"/>
    </location>
</feature>
<feature type="region of interest" description="Disordered" evidence="13">
    <location>
        <begin position="374"/>
        <end position="427"/>
    </location>
</feature>
<dbReference type="InterPro" id="IPR002110">
    <property type="entry name" value="Ankyrin_rpt"/>
</dbReference>
<evidence type="ECO:0000256" key="10">
    <source>
        <dbReference type="PROSITE-ProRule" id="PRU00023"/>
    </source>
</evidence>
<dbReference type="InterPro" id="IPR001841">
    <property type="entry name" value="Znf_RING"/>
</dbReference>
<dbReference type="PANTHER" id="PTHR24166">
    <property type="entry name" value="ROLLING PEBBLES, ISOFORM B"/>
    <property type="match status" value="1"/>
</dbReference>
<name>A0ABM4GF46_DROKI</name>
<feature type="region of interest" description="Disordered" evidence="13">
    <location>
        <begin position="1539"/>
        <end position="1562"/>
    </location>
</feature>
<keyword evidence="15" id="KW-1185">Reference proteome</keyword>
<dbReference type="Pfam" id="PF25520">
    <property type="entry name" value="AAA_lid_TANC1"/>
    <property type="match status" value="1"/>
</dbReference>
<dbReference type="SUPFAM" id="SSF48403">
    <property type="entry name" value="Ankyrin repeat"/>
    <property type="match status" value="1"/>
</dbReference>
<comment type="similarity">
    <text evidence="9">Belongs to the TANC family.</text>
</comment>
<feature type="compositionally biased region" description="Low complexity" evidence="13">
    <location>
        <begin position="374"/>
        <end position="415"/>
    </location>
</feature>
<keyword evidence="6" id="KW-0770">Synapse</keyword>
<dbReference type="InterPro" id="IPR056884">
    <property type="entry name" value="NPHP3-like_N"/>
</dbReference>
<evidence type="ECO:0000256" key="1">
    <source>
        <dbReference type="ARBA" id="ARBA00022553"/>
    </source>
</evidence>
<dbReference type="Pfam" id="PF12796">
    <property type="entry name" value="Ank_2"/>
    <property type="match status" value="3"/>
</dbReference>
<evidence type="ECO:0000256" key="12">
    <source>
        <dbReference type="SAM" id="Coils"/>
    </source>
</evidence>
<keyword evidence="2" id="KW-0677">Repeat</keyword>
<dbReference type="InterPro" id="IPR036770">
    <property type="entry name" value="Ankyrin_rpt-contain_sf"/>
</dbReference>
<evidence type="ECO:0000256" key="2">
    <source>
        <dbReference type="ARBA" id="ARBA00022737"/>
    </source>
</evidence>
<feature type="region of interest" description="Disordered" evidence="13">
    <location>
        <begin position="303"/>
        <end position="334"/>
    </location>
</feature>
<keyword evidence="5" id="KW-0862">Zinc</keyword>
<reference evidence="16 17" key="1">
    <citation type="submission" date="2025-05" db="UniProtKB">
        <authorList>
            <consortium name="RefSeq"/>
        </authorList>
    </citation>
    <scope>IDENTIFICATION</scope>
    <source>
        <strain evidence="16 17">14028-0561.14</strain>
        <tissue evidence="16 17">Whole fly</tissue>
    </source>
</reference>
<evidence type="ECO:0000256" key="5">
    <source>
        <dbReference type="ARBA" id="ARBA00022833"/>
    </source>
</evidence>
<feature type="compositionally biased region" description="Low complexity" evidence="13">
    <location>
        <begin position="1"/>
        <end position="28"/>
    </location>
</feature>
<feature type="repeat" description="ANK" evidence="10">
    <location>
        <begin position="1185"/>
        <end position="1217"/>
    </location>
</feature>
<dbReference type="RefSeq" id="XP_070141330.1">
    <property type="nucleotide sequence ID" value="XM_070285229.1"/>
</dbReference>
<feature type="compositionally biased region" description="Gly residues" evidence="13">
    <location>
        <begin position="303"/>
        <end position="319"/>
    </location>
</feature>
<evidence type="ECO:0000313" key="16">
    <source>
        <dbReference type="RefSeq" id="XP_070141330.1"/>
    </source>
</evidence>
<dbReference type="Pfam" id="PF24883">
    <property type="entry name" value="NPHP3_N"/>
    <property type="match status" value="1"/>
</dbReference>
<feature type="coiled-coil region" evidence="12">
    <location>
        <begin position="1485"/>
        <end position="1512"/>
    </location>
</feature>
<keyword evidence="3 11" id="KW-0479">Metal-binding</keyword>
<feature type="region of interest" description="Disordered" evidence="13">
    <location>
        <begin position="470"/>
        <end position="494"/>
    </location>
</feature>
<dbReference type="PROSITE" id="PS50088">
    <property type="entry name" value="ANK_REPEAT"/>
    <property type="match status" value="7"/>
</dbReference>
<feature type="repeat" description="ANK" evidence="10">
    <location>
        <begin position="1041"/>
        <end position="1073"/>
    </location>
</feature>
<feature type="compositionally biased region" description="Low complexity" evidence="13">
    <location>
        <begin position="36"/>
        <end position="53"/>
    </location>
</feature>
<feature type="compositionally biased region" description="Low complexity" evidence="13">
    <location>
        <begin position="1539"/>
        <end position="1553"/>
    </location>
</feature>
<organism evidence="15 16">
    <name type="scientific">Drosophila kikkawai</name>
    <name type="common">Fruit fly</name>
    <dbReference type="NCBI Taxonomy" id="30033"/>
    <lineage>
        <taxon>Eukaryota</taxon>
        <taxon>Metazoa</taxon>
        <taxon>Ecdysozoa</taxon>
        <taxon>Arthropoda</taxon>
        <taxon>Hexapoda</taxon>
        <taxon>Insecta</taxon>
        <taxon>Pterygota</taxon>
        <taxon>Neoptera</taxon>
        <taxon>Endopterygota</taxon>
        <taxon>Diptera</taxon>
        <taxon>Brachycera</taxon>
        <taxon>Muscomorpha</taxon>
        <taxon>Ephydroidea</taxon>
        <taxon>Drosophilidae</taxon>
        <taxon>Drosophila</taxon>
        <taxon>Sophophora</taxon>
    </lineage>
</organism>
<keyword evidence="1" id="KW-0597">Phosphoprotein</keyword>
<feature type="compositionally biased region" description="Low complexity" evidence="13">
    <location>
        <begin position="482"/>
        <end position="494"/>
    </location>
</feature>
<feature type="region of interest" description="Disordered" evidence="13">
    <location>
        <begin position="1"/>
        <end position="54"/>
    </location>
</feature>
<feature type="compositionally biased region" description="Polar residues" evidence="13">
    <location>
        <begin position="325"/>
        <end position="334"/>
    </location>
</feature>
<keyword evidence="7 10" id="KW-0040">ANK repeat</keyword>
<dbReference type="InterPro" id="IPR011990">
    <property type="entry name" value="TPR-like_helical_dom_sf"/>
</dbReference>
<proteinExistence type="inferred from homology"/>
<dbReference type="SUPFAM" id="SSF52540">
    <property type="entry name" value="P-loop containing nucleoside triphosphate hydrolases"/>
    <property type="match status" value="1"/>
</dbReference>
<dbReference type="GeneID" id="108073952"/>
<evidence type="ECO:0000256" key="11">
    <source>
        <dbReference type="PROSITE-ProRule" id="PRU00175"/>
    </source>
</evidence>
<dbReference type="PROSITE" id="PS50297">
    <property type="entry name" value="ANK_REP_REGION"/>
    <property type="match status" value="5"/>
</dbReference>
<evidence type="ECO:0000256" key="13">
    <source>
        <dbReference type="SAM" id="MobiDB-lite"/>
    </source>
</evidence>
<feature type="compositionally biased region" description="Basic residues" evidence="13">
    <location>
        <begin position="471"/>
        <end position="481"/>
    </location>
</feature>
<dbReference type="InterPro" id="IPR058018">
    <property type="entry name" value="AAA_lid_TANC1/2"/>
</dbReference>
<evidence type="ECO:0000256" key="9">
    <source>
        <dbReference type="ARBA" id="ARBA00038259"/>
    </source>
</evidence>
<comment type="subcellular location">
    <subcellularLocation>
        <location evidence="8">Postsynapse</location>
    </subcellularLocation>
</comment>
<dbReference type="SMART" id="SM00028">
    <property type="entry name" value="TPR"/>
    <property type="match status" value="3"/>
</dbReference>
<evidence type="ECO:0000256" key="3">
    <source>
        <dbReference type="ARBA" id="ARBA00022771"/>
    </source>
</evidence>
<protein>
    <submittedName>
        <fullName evidence="16 17">Protein TANC2 isoform X1</fullName>
    </submittedName>
</protein>
<keyword evidence="12" id="KW-0175">Coiled coil</keyword>
<evidence type="ECO:0000313" key="17">
    <source>
        <dbReference type="RefSeq" id="XP_070141331.1"/>
    </source>
</evidence>
<feature type="repeat" description="ANK" evidence="10">
    <location>
        <begin position="1285"/>
        <end position="1317"/>
    </location>
</feature>
<keyword evidence="4" id="KW-0802">TPR repeat</keyword>
<sequence>MFPLTNRSSSGNRTNNNNNSTSSNQTTSFIIGATSNINHNNNNNNNQIGGNNNAKDKGNFENNWSCNKTTGRRSGSGNSCSFLDLQSIRRLLEHDASGSVCPSCRISFDKGKRRKLIDTCGHERCYSCMFRNDQCPMCMNSSLKDVDGANAQGYDTGIGGSTSTIVSPLGSPQPQLRSHAQRNAALARYMQQHRQESESPDYHHRYASNGKLPRAAASANGIGTTQTVTVDVHHQHHNGGGGVGGAAAKQFMANSAIGHSRSSSLSHNIHGVYSELSAAPPAFATPPTRRRFFNHKNLRSALIGGGGGGSGSAGGGVSGGHRRTASNGGCPTDTASILSGGSDALDHHSSLLLNEKLQKDQLHARLGLLLNDPGSNGNSSSSGSGCDPISAHSTTSTTSSSGVGAASTTTSGGSSQNVSPEQTLASGGGLLSGSQLSVATSHGIKEDALSLCGKFKTGGSMLHVYEALPGKSRKGNVRRSTRGQQGSSSNSSAAASGASRVAASTLAAVQLALKPLFFEVPLQEPDPPYVGRQWLVKQLSNILLGTETRVVLINGQPGTGKTAFCLQLVEYSCFGRRQMQEDPDGIYSQLQLGAHCERMRGLASHMVGYHFCQADANLTCQVPDFVHSLAAQLCQAPQLTAYRDYLLSEPHLQDILSVRECIADAERVMKLAILEPLAQLHRAGKIPAKVAVILVDALCEAEYHRPDHGHTIASFLAQLTPHFPAWLKLVATMRTQMLELVKAPSYTQVTLDSWASSQALQQDMLDYIGARLADSPEIRMNIGGGGQNAQAGTQPQTKFVSHLQSLSRGSMLYTKLILDLIGRGQLVIKSSSYKVLPVSLAQIFLLHFNLRFPTARSFEQAAPILNVCLAALYPLTLDEIYYSMEALSHGREALSWPDFMQRFKLLDGFLIKRLDNTYMFFHSSLREWLMRRDEGESSKFLCDARLGHAAIAFRLSRLQAPLSPQLTLELGHHMLKAHLYGGTTQALLSPRDLQSYWLAGAADNISSSLGALRNVYSPNLKVSRLVLLAGASPNHRTDYMGGAPILCIAAHEGILPMVSLLLEFGADVGLTNSQGCTPLILAAMRGHCDVVRPLVAAGSSLGQLDITQRCALVHAARMGHLSVVKYLLACDWTPRPHSQDVTRSMALQQALIGAAAQAHCKILEDLLDLNETEFDLDVNGMEPSSGELALTAAARHGCVDVVGILLSRGAQIDARNRQGYSALWLAVKEGHWSVVEQLLQRGALLDEPLGQTRKTPLMIAAEEGHLELMELLLARGSALEAQDHEGFTALSWACLRGHLAAAKTLIEHGCNRHHEDHNGRTALDLAAYQGAASLVLYLLDQGGNLEHIDVHGMRPLDRAIACRNIQAVQVFLRKGAKLGPTTWSMAMGKPEILVVLLNKLLEDGNVLYRKNRFQEAAHRYQYALRKISGLEQLLERNAIFAQLRTNLLLNLSRCKRKLNELDASIDLATQAIAQKPHSYEGYYARAKARMELGALNEALVDANEAMQQAAQSGVLCEVVEVLKRIQTELLTRITISSEDQSGRSGVSSSSAAYESHHEITDL</sequence>
<accession>A0ABM4GF46</accession>
<evidence type="ECO:0000259" key="14">
    <source>
        <dbReference type="PROSITE" id="PS50089"/>
    </source>
</evidence>
<evidence type="ECO:0000256" key="4">
    <source>
        <dbReference type="ARBA" id="ARBA00022803"/>
    </source>
</evidence>
<evidence type="ECO:0000256" key="6">
    <source>
        <dbReference type="ARBA" id="ARBA00023018"/>
    </source>
</evidence>
<dbReference type="SMART" id="SM00248">
    <property type="entry name" value="ANK"/>
    <property type="match status" value="9"/>
</dbReference>
<dbReference type="SUPFAM" id="SSF48452">
    <property type="entry name" value="TPR-like"/>
    <property type="match status" value="1"/>
</dbReference>
<gene>
    <name evidence="16 17" type="primary">rols</name>
</gene>
<dbReference type="RefSeq" id="XP_070141331.1">
    <property type="nucleotide sequence ID" value="XM_070285230.1"/>
</dbReference>
<dbReference type="Pfam" id="PF25521">
    <property type="entry name" value="WHD_TANC1"/>
    <property type="match status" value="1"/>
</dbReference>
<keyword evidence="3 11" id="KW-0863">Zinc-finger</keyword>
<dbReference type="PROSITE" id="PS50089">
    <property type="entry name" value="ZF_RING_2"/>
    <property type="match status" value="1"/>
</dbReference>
<dbReference type="InterPro" id="IPR027417">
    <property type="entry name" value="P-loop_NTPase"/>
</dbReference>
<dbReference type="Gene3D" id="1.25.40.10">
    <property type="entry name" value="Tetratricopeptide repeat domain"/>
    <property type="match status" value="1"/>
</dbReference>
<evidence type="ECO:0000256" key="7">
    <source>
        <dbReference type="ARBA" id="ARBA00023043"/>
    </source>
</evidence>
<evidence type="ECO:0000313" key="15">
    <source>
        <dbReference type="Proteomes" id="UP001652661"/>
    </source>
</evidence>
<dbReference type="InterPro" id="IPR058056">
    <property type="entry name" value="WH_TANC1/2"/>
</dbReference>
<feature type="repeat" description="ANK" evidence="10">
    <location>
        <begin position="1074"/>
        <end position="1106"/>
    </location>
</feature>
<feature type="repeat" description="ANK" evidence="10">
    <location>
        <begin position="1252"/>
        <end position="1284"/>
    </location>
</feature>